<evidence type="ECO:0000313" key="2">
    <source>
        <dbReference type="EMBL" id="CAL1414412.1"/>
    </source>
</evidence>
<protein>
    <submittedName>
        <fullName evidence="2">Uncharacterized protein</fullName>
    </submittedName>
</protein>
<dbReference type="Proteomes" id="UP001497516">
    <property type="component" value="Chromosome 9"/>
</dbReference>
<gene>
    <name evidence="2" type="ORF">LTRI10_LOCUS53571</name>
</gene>
<keyword evidence="3" id="KW-1185">Reference proteome</keyword>
<evidence type="ECO:0000256" key="1">
    <source>
        <dbReference type="SAM" id="MobiDB-lite"/>
    </source>
</evidence>
<dbReference type="EMBL" id="OZ034822">
    <property type="protein sequence ID" value="CAL1414412.1"/>
    <property type="molecule type" value="Genomic_DNA"/>
</dbReference>
<dbReference type="AlphaFoldDB" id="A0AAV2GVU3"/>
<proteinExistence type="predicted"/>
<feature type="region of interest" description="Disordered" evidence="1">
    <location>
        <begin position="1"/>
        <end position="44"/>
    </location>
</feature>
<name>A0AAV2GVU3_9ROSI</name>
<evidence type="ECO:0000313" key="3">
    <source>
        <dbReference type="Proteomes" id="UP001497516"/>
    </source>
</evidence>
<reference evidence="2 3" key="1">
    <citation type="submission" date="2024-04" db="EMBL/GenBank/DDBJ databases">
        <authorList>
            <person name="Fracassetti M."/>
        </authorList>
    </citation>
    <scope>NUCLEOTIDE SEQUENCE [LARGE SCALE GENOMIC DNA]</scope>
</reference>
<accession>A0AAV2GVU3</accession>
<sequence length="69" mass="7338">MEQAYSRGCGRTVHIARGGGGADVGGGDREQGEEADDGGDQQADVDRLRSEISELYCNSGTRIHGKDRN</sequence>
<organism evidence="2 3">
    <name type="scientific">Linum trigynum</name>
    <dbReference type="NCBI Taxonomy" id="586398"/>
    <lineage>
        <taxon>Eukaryota</taxon>
        <taxon>Viridiplantae</taxon>
        <taxon>Streptophyta</taxon>
        <taxon>Embryophyta</taxon>
        <taxon>Tracheophyta</taxon>
        <taxon>Spermatophyta</taxon>
        <taxon>Magnoliopsida</taxon>
        <taxon>eudicotyledons</taxon>
        <taxon>Gunneridae</taxon>
        <taxon>Pentapetalae</taxon>
        <taxon>rosids</taxon>
        <taxon>fabids</taxon>
        <taxon>Malpighiales</taxon>
        <taxon>Linaceae</taxon>
        <taxon>Linum</taxon>
    </lineage>
</organism>